<reference evidence="2 3" key="1">
    <citation type="submission" date="2018-05" db="EMBL/GenBank/DDBJ databases">
        <title>Genomic Encyclopedia of Archaeal and Bacterial Type Strains, Phase II (KMG-II): from individual species to whole genera.</title>
        <authorList>
            <person name="Goeker M."/>
        </authorList>
    </citation>
    <scope>NUCLEOTIDE SEQUENCE [LARGE SCALE GENOMIC DNA]</scope>
    <source>
        <strain evidence="2 3">DSM 22214</strain>
    </source>
</reference>
<dbReference type="EMBL" id="QGGO01000008">
    <property type="protein sequence ID" value="PWK27119.1"/>
    <property type="molecule type" value="Genomic_DNA"/>
</dbReference>
<proteinExistence type="predicted"/>
<keyword evidence="3" id="KW-1185">Reference proteome</keyword>
<dbReference type="RefSeq" id="WP_109742684.1">
    <property type="nucleotide sequence ID" value="NZ_QGGO01000008.1"/>
</dbReference>
<dbReference type="Proteomes" id="UP000245489">
    <property type="component" value="Unassembled WGS sequence"/>
</dbReference>
<gene>
    <name evidence="2" type="ORF">LV89_01933</name>
</gene>
<dbReference type="InterPro" id="IPR014914">
    <property type="entry name" value="RES_dom"/>
</dbReference>
<accession>A0A316EEL7</accession>
<sequence length="181" mass="20625">MIKLYRLQSARYGLTKDFLSGKGAELTGGRWNPVGMPVVYTSRTVELASLEYLVHYFEGFPNSKLPDLLVGTIEIAQEDILTIEAEMLPKNWRNSPAPKSLQTVTNQWFKSEKFLALQIPTAVHSAQTELSYNVLLNPLHERMNDSILTKISPFYFDSRYQKPQIQGNVMNDLIEDILGKM</sequence>
<organism evidence="2 3">
    <name type="scientific">Arcicella aurantiaca</name>
    <dbReference type="NCBI Taxonomy" id="591202"/>
    <lineage>
        <taxon>Bacteria</taxon>
        <taxon>Pseudomonadati</taxon>
        <taxon>Bacteroidota</taxon>
        <taxon>Cytophagia</taxon>
        <taxon>Cytophagales</taxon>
        <taxon>Flectobacillaceae</taxon>
        <taxon>Arcicella</taxon>
    </lineage>
</organism>
<evidence type="ECO:0000313" key="2">
    <source>
        <dbReference type="EMBL" id="PWK27119.1"/>
    </source>
</evidence>
<evidence type="ECO:0000313" key="3">
    <source>
        <dbReference type="Proteomes" id="UP000245489"/>
    </source>
</evidence>
<comment type="caution">
    <text evidence="2">The sequence shown here is derived from an EMBL/GenBank/DDBJ whole genome shotgun (WGS) entry which is preliminary data.</text>
</comment>
<protein>
    <submittedName>
        <fullName evidence="2">RES domain-containing protein</fullName>
    </submittedName>
</protein>
<dbReference type="Pfam" id="PF08808">
    <property type="entry name" value="RES"/>
    <property type="match status" value="1"/>
</dbReference>
<name>A0A316EEL7_9BACT</name>
<evidence type="ECO:0000259" key="1">
    <source>
        <dbReference type="SMART" id="SM00953"/>
    </source>
</evidence>
<feature type="domain" description="RES" evidence="1">
    <location>
        <begin position="18"/>
        <end position="150"/>
    </location>
</feature>
<dbReference type="SMART" id="SM00953">
    <property type="entry name" value="RES"/>
    <property type="match status" value="1"/>
</dbReference>
<dbReference type="AlphaFoldDB" id="A0A316EEL7"/>
<dbReference type="OrthoDB" id="9789501at2"/>